<dbReference type="Proteomes" id="UP000030645">
    <property type="component" value="Unassembled WGS sequence"/>
</dbReference>
<evidence type="ECO:0000313" key="3">
    <source>
        <dbReference type="Proteomes" id="UP000030645"/>
    </source>
</evidence>
<reference evidence="3" key="1">
    <citation type="submission" date="2013-01" db="EMBL/GenBank/DDBJ databases">
        <title>Draft Genome Sequence of a Mulberry Tree, Morus notabilis C.K. Schneid.</title>
        <authorList>
            <person name="He N."/>
            <person name="Zhao S."/>
        </authorList>
    </citation>
    <scope>NUCLEOTIDE SEQUENCE</scope>
</reference>
<evidence type="ECO:0000256" key="1">
    <source>
        <dbReference type="SAM" id="MobiDB-lite"/>
    </source>
</evidence>
<accession>W9R7L3</accession>
<evidence type="ECO:0000313" key="2">
    <source>
        <dbReference type="EMBL" id="EXB40022.1"/>
    </source>
</evidence>
<name>W9R7L3_9ROSA</name>
<organism evidence="2 3">
    <name type="scientific">Morus notabilis</name>
    <dbReference type="NCBI Taxonomy" id="981085"/>
    <lineage>
        <taxon>Eukaryota</taxon>
        <taxon>Viridiplantae</taxon>
        <taxon>Streptophyta</taxon>
        <taxon>Embryophyta</taxon>
        <taxon>Tracheophyta</taxon>
        <taxon>Spermatophyta</taxon>
        <taxon>Magnoliopsida</taxon>
        <taxon>eudicotyledons</taxon>
        <taxon>Gunneridae</taxon>
        <taxon>Pentapetalae</taxon>
        <taxon>rosids</taxon>
        <taxon>fabids</taxon>
        <taxon>Rosales</taxon>
        <taxon>Moraceae</taxon>
        <taxon>Moreae</taxon>
        <taxon>Morus</taxon>
    </lineage>
</organism>
<dbReference type="EMBL" id="KE343744">
    <property type="protein sequence ID" value="EXB40022.1"/>
    <property type="molecule type" value="Genomic_DNA"/>
</dbReference>
<gene>
    <name evidence="2" type="ORF">L484_002037</name>
</gene>
<sequence>MCPSLNRSQTAKPSLSRVENCEPSPKRRCARPLVPLRPQAIVKSPLPLWVFEIWGDFAQTSSPSLIASSGIA</sequence>
<feature type="compositionally biased region" description="Polar residues" evidence="1">
    <location>
        <begin position="1"/>
        <end position="13"/>
    </location>
</feature>
<proteinExistence type="predicted"/>
<keyword evidence="3" id="KW-1185">Reference proteome</keyword>
<dbReference type="AlphaFoldDB" id="W9R7L3"/>
<feature type="region of interest" description="Disordered" evidence="1">
    <location>
        <begin position="1"/>
        <end position="27"/>
    </location>
</feature>
<protein>
    <submittedName>
        <fullName evidence="2">Uncharacterized protein</fullName>
    </submittedName>
</protein>